<dbReference type="Proteomes" id="UP000726136">
    <property type="component" value="Unassembled WGS sequence"/>
</dbReference>
<dbReference type="Gene3D" id="3.40.30.10">
    <property type="entry name" value="Glutaredoxin"/>
    <property type="match status" value="1"/>
</dbReference>
<feature type="compositionally biased region" description="Polar residues" evidence="1">
    <location>
        <begin position="164"/>
        <end position="174"/>
    </location>
</feature>
<feature type="region of interest" description="Disordered" evidence="1">
    <location>
        <begin position="158"/>
        <end position="200"/>
    </location>
</feature>
<dbReference type="PANTHER" id="PTHR35272:SF3">
    <property type="entry name" value="THIOL:DISULFIDE INTERCHANGE PROTEIN DSBC"/>
    <property type="match status" value="1"/>
</dbReference>
<dbReference type="RefSeq" id="WP_194663811.1">
    <property type="nucleotide sequence ID" value="NZ_RDPI01000019.1"/>
</dbReference>
<sequence>MMSSSKVKLFLGYVAVGITFLSIGLLFSAGKFGSITLDQSKPVIRVTGDIFSSPEMEAKPTLDADAIQRKLSERFDAHVFVRRVGSGMIYVALVNDRMFFVDASGSVLINGDIYDLDNNIDLSAIYKSEFLAAKAMAQARHSATKSLEQFSSQTGTTPLDFVGSNLSPEPQAPTNPILEKEPSRLDQPQQPPASNSLENIARNLNPSSENFTEQCMQIGVGAPDVRALLTLFSIMPVHNEAATLCGHTFASKSLQSFDNDDLIVYKAIGEEKSVVNVLSDYTCSFCARFHNRIPELNSNGVTVRIFPYGRADYKVNGQPTAIAQNMATAMCGSSEQEKAQIFNDLISNQSLYAQKVYSQNEIADNCIQKAMTYKLFGDIFSRQRQTPLIFHPDGFVQIGDALTTKELLSRLGVN</sequence>
<name>A0ABR9Z7B7_VIBAN</name>
<feature type="compositionally biased region" description="Polar residues" evidence="1">
    <location>
        <begin position="186"/>
        <end position="200"/>
    </location>
</feature>
<dbReference type="EMBL" id="RDPI01000019">
    <property type="protein sequence ID" value="MBF4374344.1"/>
    <property type="molecule type" value="Genomic_DNA"/>
</dbReference>
<comment type="caution">
    <text evidence="2">The sequence shown here is derived from an EMBL/GenBank/DDBJ whole genome shotgun (WGS) entry which is preliminary data.</text>
</comment>
<reference evidence="2 3" key="1">
    <citation type="journal article" date="2021" name="PeerJ">
        <title>Analysis of 44 Vibrio anguillarum genomes reveals high genetic diversity.</title>
        <authorList>
            <person name="Hansen M.J."/>
            <person name="Dalsgaard I."/>
        </authorList>
    </citation>
    <scope>NUCLEOTIDE SEQUENCE [LARGE SCALE GENOMIC DNA]</scope>
    <source>
        <strain evidence="2 3">040915-1/1B</strain>
    </source>
</reference>
<gene>
    <name evidence="2" type="ORF">EAY46_14845</name>
</gene>
<evidence type="ECO:0000256" key="1">
    <source>
        <dbReference type="SAM" id="MobiDB-lite"/>
    </source>
</evidence>
<proteinExistence type="predicted"/>
<organism evidence="2 3">
    <name type="scientific">Vibrio anguillarum</name>
    <name type="common">Listonella anguillarum</name>
    <dbReference type="NCBI Taxonomy" id="55601"/>
    <lineage>
        <taxon>Bacteria</taxon>
        <taxon>Pseudomonadati</taxon>
        <taxon>Pseudomonadota</taxon>
        <taxon>Gammaproteobacteria</taxon>
        <taxon>Vibrionales</taxon>
        <taxon>Vibrionaceae</taxon>
        <taxon>Vibrio</taxon>
    </lineage>
</organism>
<dbReference type="InterPro" id="IPR051470">
    <property type="entry name" value="Thiol:disulfide_interchange"/>
</dbReference>
<accession>A0ABR9Z7B7</accession>
<dbReference type="InterPro" id="IPR036249">
    <property type="entry name" value="Thioredoxin-like_sf"/>
</dbReference>
<dbReference type="SUPFAM" id="SSF52833">
    <property type="entry name" value="Thioredoxin-like"/>
    <property type="match status" value="1"/>
</dbReference>
<evidence type="ECO:0000313" key="3">
    <source>
        <dbReference type="Proteomes" id="UP000726136"/>
    </source>
</evidence>
<evidence type="ECO:0008006" key="4">
    <source>
        <dbReference type="Google" id="ProtNLM"/>
    </source>
</evidence>
<dbReference type="PANTHER" id="PTHR35272">
    <property type="entry name" value="THIOL:DISULFIDE INTERCHANGE PROTEIN DSBC-RELATED"/>
    <property type="match status" value="1"/>
</dbReference>
<evidence type="ECO:0000313" key="2">
    <source>
        <dbReference type="EMBL" id="MBF4374344.1"/>
    </source>
</evidence>
<protein>
    <recommendedName>
        <fullName evidence="4">Thioredoxin-like fold domain-containing protein</fullName>
    </recommendedName>
</protein>
<keyword evidence="3" id="KW-1185">Reference proteome</keyword>